<dbReference type="GO" id="GO:0000166">
    <property type="term" value="F:nucleotide binding"/>
    <property type="evidence" value="ECO:0007669"/>
    <property type="project" value="InterPro"/>
</dbReference>
<dbReference type="Pfam" id="PF00149">
    <property type="entry name" value="Metallophos"/>
    <property type="match status" value="1"/>
</dbReference>
<organism evidence="4 5">
    <name type="scientific">Urinicoccus massiliensis</name>
    <dbReference type="NCBI Taxonomy" id="1723382"/>
    <lineage>
        <taxon>Bacteria</taxon>
        <taxon>Bacillati</taxon>
        <taxon>Bacillota</taxon>
        <taxon>Tissierellia</taxon>
        <taxon>Tissierellales</taxon>
        <taxon>Peptoniphilaceae</taxon>
        <taxon>Urinicoccus</taxon>
    </lineage>
</organism>
<evidence type="ECO:0000259" key="3">
    <source>
        <dbReference type="Pfam" id="PF02872"/>
    </source>
</evidence>
<dbReference type="InterPro" id="IPR008334">
    <property type="entry name" value="5'-Nucleotdase_C"/>
</dbReference>
<dbReference type="InterPro" id="IPR029052">
    <property type="entry name" value="Metallo-depent_PP-like"/>
</dbReference>
<dbReference type="PROSITE" id="PS00786">
    <property type="entry name" value="5_NUCLEOTIDASE_2"/>
    <property type="match status" value="1"/>
</dbReference>
<sequence length="604" mass="68020">MQETSLSLLISSDIHGWYLPWDYTKDEEDVHGSLAQLATAIKAIKRDCDHVLTFDAGDLVQGNASSLFAKDPVHPGILALNAIGYDGWVLGNHEFDYGPDFIHRARDLFQGDILLANLLDKEGKPYFKPYKIYEFDGIRVALVGLITPLVGEFKEKSSVLEEFTIQDPVQALERVFADMPPVDAKIGIFHMGIQNENAHPNTGVRDIIQKISTSFDLVAGAHMHQLERGLLINKTLVAEAGMFATHLLKMDLHFKKTPESTYISQRSSSLIPIYQDGDILAPDKEIIDLLKPYHLKAKKTSEEVLGKVNQAMMAPSSIANYPHIASYPSAWTAWIGSVLLEASGADVVAFHLDNPYPQIFPGPFRKKDIYRNYHYAGGEMSVYELEVRQLKRYMEWSVSYFNRLHPGDITLSIQPQRARLKYSTFDFFAGLDYRVDYNQPGGQRIVSLTWPDGRPLQDHDRVRLGVNSYRMKALLSQNGVLAGEEVPFLYATTDQDRLGPKKGRIQDLLKEDVRRRGSLGNHFHSSMTVAGPDTSSPEAQAGLRLLELGYLKLDPSPSKSINIYENMPVQDQKDLFDRLGLEDHPQEDARRGEVYLKCLNFLGL</sequence>
<evidence type="ECO:0000259" key="2">
    <source>
        <dbReference type="Pfam" id="PF00149"/>
    </source>
</evidence>
<dbReference type="RefSeq" id="WP_131749755.1">
    <property type="nucleotide sequence ID" value="NZ_CAACYI010000001.1"/>
</dbReference>
<accession>A0A8H2M8H3</accession>
<evidence type="ECO:0000313" key="4">
    <source>
        <dbReference type="EMBL" id="VFB17148.1"/>
    </source>
</evidence>
<comment type="caution">
    <text evidence="4">The sequence shown here is derived from an EMBL/GenBank/DDBJ whole genome shotgun (WGS) entry which is preliminary data.</text>
</comment>
<dbReference type="InterPro" id="IPR006146">
    <property type="entry name" value="5'-Nucleotdase_CS"/>
</dbReference>
<keyword evidence="5" id="KW-1185">Reference proteome</keyword>
<protein>
    <submittedName>
        <fullName evidence="4">Trifunctional nucleotide phosphoesterase protein YfkN</fullName>
    </submittedName>
</protein>
<dbReference type="InterPro" id="IPR006179">
    <property type="entry name" value="5_nucleotidase/apyrase"/>
</dbReference>
<dbReference type="GO" id="GO:0030288">
    <property type="term" value="C:outer membrane-bounded periplasmic space"/>
    <property type="evidence" value="ECO:0007669"/>
    <property type="project" value="TreeGrafter"/>
</dbReference>
<dbReference type="InterPro" id="IPR036907">
    <property type="entry name" value="5'-Nucleotdase_C_sf"/>
</dbReference>
<dbReference type="InterPro" id="IPR004843">
    <property type="entry name" value="Calcineurin-like_PHP"/>
</dbReference>
<dbReference type="SUPFAM" id="SSF56300">
    <property type="entry name" value="Metallo-dependent phosphatases"/>
    <property type="match status" value="1"/>
</dbReference>
<dbReference type="EMBL" id="CAACYI010000001">
    <property type="protein sequence ID" value="VFB17148.1"/>
    <property type="molecule type" value="Genomic_DNA"/>
</dbReference>
<evidence type="ECO:0000256" key="1">
    <source>
        <dbReference type="ARBA" id="ARBA00022729"/>
    </source>
</evidence>
<keyword evidence="1" id="KW-0732">Signal</keyword>
<dbReference type="Gene3D" id="3.90.780.10">
    <property type="entry name" value="5'-Nucleotidase, C-terminal domain"/>
    <property type="match status" value="1"/>
</dbReference>
<dbReference type="Pfam" id="PF02872">
    <property type="entry name" value="5_nucleotid_C"/>
    <property type="match status" value="1"/>
</dbReference>
<evidence type="ECO:0000313" key="5">
    <source>
        <dbReference type="Proteomes" id="UP000377798"/>
    </source>
</evidence>
<feature type="domain" description="Calcineurin-like phosphoesterase" evidence="2">
    <location>
        <begin position="9"/>
        <end position="225"/>
    </location>
</feature>
<reference evidence="4 5" key="1">
    <citation type="submission" date="2019-02" db="EMBL/GenBank/DDBJ databases">
        <authorList>
            <consortium name="Pathogen Informatics"/>
        </authorList>
    </citation>
    <scope>NUCLEOTIDE SEQUENCE [LARGE SCALE GENOMIC DNA]</scope>
    <source>
        <strain evidence="4 5">3012STDY7089603</strain>
    </source>
</reference>
<name>A0A8H2M8H3_9FIRM</name>
<dbReference type="PANTHER" id="PTHR11575:SF6">
    <property type="entry name" value="2',3'-CYCLIC-NUCLEOTIDE 2'-PHOSPHODIESTERASE_3'-NUCLEOTIDASE"/>
    <property type="match status" value="1"/>
</dbReference>
<dbReference type="GO" id="GO:0046872">
    <property type="term" value="F:metal ion binding"/>
    <property type="evidence" value="ECO:0007669"/>
    <property type="project" value="InterPro"/>
</dbReference>
<dbReference type="Proteomes" id="UP000377798">
    <property type="component" value="Unassembled WGS sequence"/>
</dbReference>
<dbReference type="Gene3D" id="3.60.21.10">
    <property type="match status" value="1"/>
</dbReference>
<dbReference type="PANTHER" id="PTHR11575">
    <property type="entry name" value="5'-NUCLEOTIDASE-RELATED"/>
    <property type="match status" value="1"/>
</dbReference>
<dbReference type="AlphaFoldDB" id="A0A8H2M8H3"/>
<proteinExistence type="predicted"/>
<dbReference type="GO" id="GO:0016788">
    <property type="term" value="F:hydrolase activity, acting on ester bonds"/>
    <property type="evidence" value="ECO:0007669"/>
    <property type="project" value="InterPro"/>
</dbReference>
<dbReference type="SUPFAM" id="SSF55816">
    <property type="entry name" value="5'-nucleotidase (syn. UDP-sugar hydrolase), C-terminal domain"/>
    <property type="match status" value="1"/>
</dbReference>
<dbReference type="GO" id="GO:0009166">
    <property type="term" value="P:nucleotide catabolic process"/>
    <property type="evidence" value="ECO:0007669"/>
    <property type="project" value="InterPro"/>
</dbReference>
<gene>
    <name evidence="4" type="primary">yfkN</name>
    <name evidence="4" type="ORF">NCTC13150_01733</name>
</gene>
<feature type="domain" description="5'-Nucleotidase C-terminal" evidence="3">
    <location>
        <begin position="333"/>
        <end position="472"/>
    </location>
</feature>